<dbReference type="EMBL" id="FOSG01000001">
    <property type="protein sequence ID" value="SFJ76611.1"/>
    <property type="molecule type" value="Genomic_DNA"/>
</dbReference>
<dbReference type="SUPFAM" id="SSF53474">
    <property type="entry name" value="alpha/beta-Hydrolases"/>
    <property type="match status" value="1"/>
</dbReference>
<keyword evidence="1" id="KW-0732">Signal</keyword>
<dbReference type="GO" id="GO:0016298">
    <property type="term" value="F:lipase activity"/>
    <property type="evidence" value="ECO:0007669"/>
    <property type="project" value="TreeGrafter"/>
</dbReference>
<dbReference type="AlphaFoldDB" id="A0A1I3U495"/>
<dbReference type="OrthoDB" id="8871309at2"/>
<sequence>MKKKSLAVAATAASALALTLQAPAAAAEASPSAYGPGSNPILFVHGWNSSGSTWNTMADRFRADGWPTSHLKQWTYNTGQSNATTAQQLATEVDRLLAATGASKVDVITHSMGGLSSRHYAKNLGGAAKIDAWVSLGGPNHGTDMANWCFQTSCTEMRIGSNFLNSLNSGDETPGSARYVTWWSPCDSVINPDSSVALSGAVNTRTACLSHSGLLSDATVYGQVRDTVDS</sequence>
<dbReference type="Pfam" id="PF01674">
    <property type="entry name" value="Lipase_2"/>
    <property type="match status" value="1"/>
</dbReference>
<evidence type="ECO:0000256" key="1">
    <source>
        <dbReference type="SAM" id="SignalP"/>
    </source>
</evidence>
<reference evidence="3" key="1">
    <citation type="submission" date="2016-10" db="EMBL/GenBank/DDBJ databases">
        <authorList>
            <person name="Varghese N."/>
            <person name="Submissions S."/>
        </authorList>
    </citation>
    <scope>NUCLEOTIDE SEQUENCE [LARGE SCALE GENOMIC DNA]</scope>
    <source>
        <strain evidence="3">PL19</strain>
    </source>
</reference>
<name>A0A1I3U495_9ACTN</name>
<feature type="chain" id="PRO_5011549801" evidence="1">
    <location>
        <begin position="27"/>
        <end position="230"/>
    </location>
</feature>
<feature type="signal peptide" evidence="1">
    <location>
        <begin position="1"/>
        <end position="26"/>
    </location>
</feature>
<organism evidence="2 3">
    <name type="scientific">Streptomyces pini</name>
    <dbReference type="NCBI Taxonomy" id="1520580"/>
    <lineage>
        <taxon>Bacteria</taxon>
        <taxon>Bacillati</taxon>
        <taxon>Actinomycetota</taxon>
        <taxon>Actinomycetes</taxon>
        <taxon>Kitasatosporales</taxon>
        <taxon>Streptomycetaceae</taxon>
        <taxon>Streptomyces</taxon>
    </lineage>
</organism>
<evidence type="ECO:0000313" key="3">
    <source>
        <dbReference type="Proteomes" id="UP000198928"/>
    </source>
</evidence>
<protein>
    <submittedName>
        <fullName evidence="2">Triacylglycerol lipase</fullName>
    </submittedName>
</protein>
<dbReference type="InterPro" id="IPR002918">
    <property type="entry name" value="Lipase_EstA/Esterase_EstB"/>
</dbReference>
<dbReference type="InterPro" id="IPR029058">
    <property type="entry name" value="AB_hydrolase_fold"/>
</dbReference>
<gene>
    <name evidence="2" type="ORF">SAMN05192584_101216</name>
</gene>
<evidence type="ECO:0000313" key="2">
    <source>
        <dbReference type="EMBL" id="SFJ76611.1"/>
    </source>
</evidence>
<dbReference type="PANTHER" id="PTHR32015">
    <property type="entry name" value="FASTING INDUCED LIPASE"/>
    <property type="match status" value="1"/>
</dbReference>
<keyword evidence="3" id="KW-1185">Reference proteome</keyword>
<dbReference type="Gene3D" id="3.40.50.1820">
    <property type="entry name" value="alpha/beta hydrolase"/>
    <property type="match status" value="1"/>
</dbReference>
<dbReference type="RefSeq" id="WP_093846758.1">
    <property type="nucleotide sequence ID" value="NZ_FOSG01000001.1"/>
</dbReference>
<proteinExistence type="predicted"/>
<dbReference type="Proteomes" id="UP000198928">
    <property type="component" value="Unassembled WGS sequence"/>
</dbReference>
<accession>A0A1I3U495</accession>
<dbReference type="GO" id="GO:0016042">
    <property type="term" value="P:lipid catabolic process"/>
    <property type="evidence" value="ECO:0007669"/>
    <property type="project" value="InterPro"/>
</dbReference>
<dbReference type="PANTHER" id="PTHR32015:SF1">
    <property type="entry name" value="LIPASE"/>
    <property type="match status" value="1"/>
</dbReference>